<reference evidence="1" key="1">
    <citation type="submission" date="2017-02" db="EMBL/GenBank/DDBJ databases">
        <title>Novel co-symbiosis in the unique lucinid bivalve Phacoides pectinatus.</title>
        <authorList>
            <person name="Lim S.J."/>
            <person name="Davis B.G."/>
            <person name="Gill D.E."/>
            <person name="Engel A.S."/>
            <person name="Anderson L.C."/>
            <person name="Campbell B.J."/>
        </authorList>
    </citation>
    <scope>NUCLEOTIDE SEQUENCE [LARGE SCALE GENOMIC DNA]</scope>
    <source>
        <strain evidence="1">LUC13016_P6</strain>
    </source>
</reference>
<sequence>MRQQRHSRRPMAEINVVPYIDVMLVLLV</sequence>
<evidence type="ECO:0000313" key="2">
    <source>
        <dbReference type="Proteomes" id="UP000243361"/>
    </source>
</evidence>
<accession>A0A657PQH3</accession>
<evidence type="ECO:0000313" key="1">
    <source>
        <dbReference type="EMBL" id="OQX37766.1"/>
    </source>
</evidence>
<dbReference type="AlphaFoldDB" id="A0A657PQH3"/>
<gene>
    <name evidence="1" type="ORF">B0D84_00280</name>
</gene>
<comment type="caution">
    <text evidence="1">The sequence shown here is derived from an EMBL/GenBank/DDBJ whole genome shotgun (WGS) entry which is preliminary data.</text>
</comment>
<protein>
    <submittedName>
        <fullName evidence="1">Protein TolR</fullName>
    </submittedName>
</protein>
<dbReference type="Proteomes" id="UP000243361">
    <property type="component" value="Unassembled WGS sequence"/>
</dbReference>
<proteinExistence type="predicted"/>
<dbReference type="EMBL" id="MUIE01000029">
    <property type="protein sequence ID" value="OQX37766.1"/>
    <property type="molecule type" value="Genomic_DNA"/>
</dbReference>
<keyword evidence="2" id="KW-1185">Reference proteome</keyword>
<name>A0A657PQH3_9GAMM</name>
<organism evidence="1 2">
    <name type="scientific">Candidatus Sedimenticola endophacoides</name>
    <dbReference type="NCBI Taxonomy" id="2548426"/>
    <lineage>
        <taxon>Bacteria</taxon>
        <taxon>Pseudomonadati</taxon>
        <taxon>Pseudomonadota</taxon>
        <taxon>Gammaproteobacteria</taxon>
        <taxon>Chromatiales</taxon>
        <taxon>Sedimenticolaceae</taxon>
        <taxon>Sedimenticola</taxon>
    </lineage>
</organism>
<feature type="non-terminal residue" evidence="1">
    <location>
        <position position="28"/>
    </location>
</feature>